<name>A0A0C1QKL1_9RICK</name>
<dbReference type="GO" id="GO:0043139">
    <property type="term" value="F:5'-3' DNA helicase activity"/>
    <property type="evidence" value="ECO:0007669"/>
    <property type="project" value="UniProtKB-UniRule"/>
</dbReference>
<evidence type="ECO:0000259" key="4">
    <source>
        <dbReference type="SMART" id="SM00278"/>
    </source>
</evidence>
<dbReference type="PANTHER" id="PTHR43788:SF6">
    <property type="entry name" value="DNA HELICASE B"/>
    <property type="match status" value="1"/>
</dbReference>
<evidence type="ECO:0000256" key="3">
    <source>
        <dbReference type="HAMAP-Rule" id="MF_01488"/>
    </source>
</evidence>
<keyword evidence="2 3" id="KW-0067">ATP-binding</keyword>
<dbReference type="GO" id="GO:0006310">
    <property type="term" value="P:DNA recombination"/>
    <property type="evidence" value="ECO:0007669"/>
    <property type="project" value="InterPro"/>
</dbReference>
<dbReference type="InterPro" id="IPR050534">
    <property type="entry name" value="Coronavir_polyprotein_1ab"/>
</dbReference>
<dbReference type="GO" id="GO:0005524">
    <property type="term" value="F:ATP binding"/>
    <property type="evidence" value="ECO:0007669"/>
    <property type="project" value="UniProtKB-UniRule"/>
</dbReference>
<accession>A0A0C1QKL1</accession>
<comment type="caution">
    <text evidence="6">The sequence shown here is derived from an EMBL/GenBank/DDBJ whole genome shotgun (WGS) entry which is preliminary data.</text>
</comment>
<keyword evidence="3" id="KW-0378">Hydrolase</keyword>
<dbReference type="EC" id="5.6.2.3" evidence="3"/>
<dbReference type="Pfam" id="PF23139">
    <property type="entry name" value="OB_YrrC"/>
    <property type="match status" value="1"/>
</dbReference>
<dbReference type="HAMAP" id="MF_01488">
    <property type="entry name" value="RecD2"/>
    <property type="match status" value="1"/>
</dbReference>
<comment type="function">
    <text evidence="3">DNA-dependent ATPase and ATP-dependent 5'-3' DNA helicase. Has no activity on blunt DNA or DNA with 3'-overhangs, requires at least 10 bases of 5'-ssDNA for helicase activity.</text>
</comment>
<dbReference type="GO" id="GO:0003677">
    <property type="term" value="F:DNA binding"/>
    <property type="evidence" value="ECO:0007669"/>
    <property type="project" value="UniProtKB-UniRule"/>
</dbReference>
<dbReference type="Pfam" id="PF18335">
    <property type="entry name" value="SH3_13"/>
    <property type="match status" value="1"/>
</dbReference>
<dbReference type="GO" id="GO:0009338">
    <property type="term" value="C:exodeoxyribonuclease V complex"/>
    <property type="evidence" value="ECO:0007669"/>
    <property type="project" value="TreeGrafter"/>
</dbReference>
<proteinExistence type="inferred from homology"/>
<keyword evidence="3" id="KW-0413">Isomerase</keyword>
<dbReference type="InterPro" id="IPR003593">
    <property type="entry name" value="AAA+_ATPase"/>
</dbReference>
<keyword evidence="1 3" id="KW-0547">Nucleotide-binding</keyword>
<dbReference type="Pfam" id="PF14520">
    <property type="entry name" value="HHH_5"/>
    <property type="match status" value="1"/>
</dbReference>
<dbReference type="InterPro" id="IPR027785">
    <property type="entry name" value="UvrD-like_helicase_C"/>
</dbReference>
<dbReference type="AlphaFoldDB" id="A0A0C1QKL1"/>
<dbReference type="InterPro" id="IPR041451">
    <property type="entry name" value="RecD2_SH13"/>
</dbReference>
<dbReference type="SMART" id="SM00382">
    <property type="entry name" value="AAA"/>
    <property type="match status" value="1"/>
</dbReference>
<dbReference type="Proteomes" id="UP000031258">
    <property type="component" value="Unassembled WGS sequence"/>
</dbReference>
<dbReference type="InterPro" id="IPR006345">
    <property type="entry name" value="RecD2"/>
</dbReference>
<evidence type="ECO:0000256" key="1">
    <source>
        <dbReference type="ARBA" id="ARBA00022741"/>
    </source>
</evidence>
<keyword evidence="3" id="KW-0347">Helicase</keyword>
<dbReference type="InterPro" id="IPR010994">
    <property type="entry name" value="RuvA_2-like"/>
</dbReference>
<dbReference type="Gene3D" id="1.10.150.20">
    <property type="entry name" value="5' to 3' exonuclease, C-terminal subdomain"/>
    <property type="match status" value="1"/>
</dbReference>
<reference evidence="6 7" key="1">
    <citation type="submission" date="2014-11" db="EMBL/GenBank/DDBJ databases">
        <title>A Rickettsiales Symbiont of Amoebae With Ancient Features.</title>
        <authorList>
            <person name="Schulz F."/>
            <person name="Martijn J."/>
            <person name="Wascher F."/>
            <person name="Kostanjsek R."/>
            <person name="Ettema T.J."/>
            <person name="Horn M."/>
        </authorList>
    </citation>
    <scope>NUCLEOTIDE SEQUENCE [LARGE SCALE GENOMIC DNA]</scope>
    <source>
        <strain evidence="6 7">UWC36</strain>
    </source>
</reference>
<dbReference type="PATRIC" id="fig|86105.3.peg.215"/>
<dbReference type="Gene3D" id="1.10.10.2220">
    <property type="match status" value="1"/>
</dbReference>
<dbReference type="PANTHER" id="PTHR43788">
    <property type="entry name" value="DNA2/NAM7 HELICASE FAMILY MEMBER"/>
    <property type="match status" value="1"/>
</dbReference>
<dbReference type="GO" id="GO:0006281">
    <property type="term" value="P:DNA repair"/>
    <property type="evidence" value="ECO:0007669"/>
    <property type="project" value="InterPro"/>
</dbReference>
<dbReference type="NCBIfam" id="TIGR01448">
    <property type="entry name" value="recD_rel"/>
    <property type="match status" value="1"/>
</dbReference>
<feature type="binding site" evidence="3">
    <location>
        <begin position="362"/>
        <end position="366"/>
    </location>
    <ligand>
        <name>ATP</name>
        <dbReference type="ChEBI" id="CHEBI:30616"/>
    </ligand>
</feature>
<dbReference type="SUPFAM" id="SSF47781">
    <property type="entry name" value="RuvA domain 2-like"/>
    <property type="match status" value="1"/>
</dbReference>
<dbReference type="GO" id="GO:0016887">
    <property type="term" value="F:ATP hydrolysis activity"/>
    <property type="evidence" value="ECO:0007669"/>
    <property type="project" value="RHEA"/>
</dbReference>
<dbReference type="CDD" id="cd17933">
    <property type="entry name" value="DEXSc_RecD-like"/>
    <property type="match status" value="1"/>
</dbReference>
<feature type="domain" description="Helix-hairpin-helix DNA-binding motif class 1" evidence="4">
    <location>
        <begin position="135"/>
        <end position="154"/>
    </location>
</feature>
<organism evidence="6 7">
    <name type="scientific">Candidatus Jidaibacter acanthamoebae</name>
    <dbReference type="NCBI Taxonomy" id="86105"/>
    <lineage>
        <taxon>Bacteria</taxon>
        <taxon>Pseudomonadati</taxon>
        <taxon>Pseudomonadota</taxon>
        <taxon>Alphaproteobacteria</taxon>
        <taxon>Rickettsiales</taxon>
        <taxon>Candidatus Midichloriaceae</taxon>
        <taxon>Candidatus Jidaibacter</taxon>
    </lineage>
</organism>
<dbReference type="Gene3D" id="3.40.50.300">
    <property type="entry name" value="P-loop containing nucleotide triphosphate hydrolases"/>
    <property type="match status" value="2"/>
</dbReference>
<dbReference type="Pfam" id="PF14490">
    <property type="entry name" value="HHH_RecD2"/>
    <property type="match status" value="1"/>
</dbReference>
<evidence type="ECO:0000313" key="7">
    <source>
        <dbReference type="Proteomes" id="UP000031258"/>
    </source>
</evidence>
<dbReference type="SMART" id="SM00278">
    <property type="entry name" value="HhH1"/>
    <property type="match status" value="2"/>
</dbReference>
<keyword evidence="7" id="KW-1185">Reference proteome</keyword>
<dbReference type="EMBL" id="JSWE01000055">
    <property type="protein sequence ID" value="KIE06029.1"/>
    <property type="molecule type" value="Genomic_DNA"/>
</dbReference>
<dbReference type="STRING" id="86105.NF27_CD00050"/>
<evidence type="ECO:0000256" key="2">
    <source>
        <dbReference type="ARBA" id="ARBA00022840"/>
    </source>
</evidence>
<dbReference type="InterPro" id="IPR003583">
    <property type="entry name" value="Hlx-hairpin-Hlx_DNA-bd_motif"/>
</dbReference>
<sequence>MLSIYVILDTSNKPTRELEYCSGLVERITFHSEESGFAVLRVKVAKRKDLVTVTGSLPSICVGEYIHAKGYWINDSKHGLQFKAEFIKALPPNTLEGIEKYLGSGLIKGIGPHFAKRLVGTFGEKVFEVIESSPSLLSRVEGIGKIRAKKIISNWAEQKVVREIMVFLQSHGVSTSRSTRIYKTYGEDAIEVVSENPYRLARDISGIGFITADRIAKNLGITEHSMIRARAGLNYILTEALSEGHCGLPRSLLLKRAEELLIIPQDILMEGLSLELAEEYIIEDTIAEEVVIFLGAYAQYEKNIAFKLKALAHDLPIWNDIEDDKAIEWVESKLSIELAENQKEAIRKVISSKVTVITGGPGTGKTTLLNSIIKILKARKYRILLCAPTGRAAKRLSETTGLEAFTVHRLLKFDPKVGGFKYNQDNLLKCDALVIDESSMVDIPLMNHILKALPQEAGLMIVGDVDQLPSVGPGQVLKSIIDSQVFNVVRLTQIFRQAQDSDIITNAHKINQGMMPNLKTSKESTDFYFIETQAPEEIVSKIIQLVKERIPKKFNFNPIEDIQVLCPMQRGGCGAVSLNISLQQALNNSIEKSIQKYGHRYAVGDKVMQIENNYDKEVYNGDIGKVKEIDFEEQELVITYDEKDIRYDFNELDEIVLAYAVTIHKSQGSEYPVVIIPLTMQHYAMLQKNLLYTGITRGKKLVIVIGQKKAVAIAVRSKVNVHRYTKLKELLENL</sequence>
<dbReference type="Pfam" id="PF13538">
    <property type="entry name" value="UvrD_C_2"/>
    <property type="match status" value="1"/>
</dbReference>
<gene>
    <name evidence="6" type="primary">recD_2</name>
    <name evidence="3" type="synonym">recD2</name>
    <name evidence="6" type="ORF">NF27_CD00050</name>
</gene>
<dbReference type="InterPro" id="IPR027417">
    <property type="entry name" value="P-loop_NTPase"/>
</dbReference>
<comment type="similarity">
    <text evidence="3">Belongs to the RecD family. RecD2 subfamily.</text>
</comment>
<feature type="domain" description="Helix-hairpin-helix DNA-binding motif class 1" evidence="4">
    <location>
        <begin position="199"/>
        <end position="218"/>
    </location>
</feature>
<dbReference type="InterPro" id="IPR055446">
    <property type="entry name" value="RecD2_N_OB"/>
</dbReference>
<evidence type="ECO:0000313" key="6">
    <source>
        <dbReference type="EMBL" id="KIE06029.1"/>
    </source>
</evidence>
<dbReference type="SUPFAM" id="SSF52540">
    <property type="entry name" value="P-loop containing nucleoside triphosphate hydrolases"/>
    <property type="match status" value="1"/>
</dbReference>
<protein>
    <recommendedName>
        <fullName evidence="3">ATP-dependent RecD2 DNA helicase</fullName>
        <ecNumber evidence="3">5.6.2.3</ecNumber>
    </recommendedName>
    <alternativeName>
        <fullName evidence="3">DNA 5'-3' helicase subunit RecD2</fullName>
    </alternativeName>
</protein>
<dbReference type="GO" id="GO:0017116">
    <property type="term" value="F:single-stranded DNA helicase activity"/>
    <property type="evidence" value="ECO:0007669"/>
    <property type="project" value="TreeGrafter"/>
</dbReference>
<dbReference type="Pfam" id="PF13245">
    <property type="entry name" value="AAA_19"/>
    <property type="match status" value="1"/>
</dbReference>
<dbReference type="InterPro" id="IPR029493">
    <property type="entry name" value="RecD2-like_HHH"/>
</dbReference>
<evidence type="ECO:0000259" key="5">
    <source>
        <dbReference type="SMART" id="SM00382"/>
    </source>
</evidence>
<comment type="catalytic activity">
    <reaction evidence="3">
        <text>ATP + H2O = ADP + phosphate + H(+)</text>
        <dbReference type="Rhea" id="RHEA:13065"/>
        <dbReference type="ChEBI" id="CHEBI:15377"/>
        <dbReference type="ChEBI" id="CHEBI:15378"/>
        <dbReference type="ChEBI" id="CHEBI:30616"/>
        <dbReference type="ChEBI" id="CHEBI:43474"/>
        <dbReference type="ChEBI" id="CHEBI:456216"/>
        <dbReference type="EC" id="5.6.2.3"/>
    </reaction>
</comment>
<dbReference type="RefSeq" id="WP_239647807.1">
    <property type="nucleotide sequence ID" value="NZ_JSWE01000055.1"/>
</dbReference>
<keyword evidence="3" id="KW-0238">DNA-binding</keyword>
<dbReference type="Gene3D" id="2.30.30.940">
    <property type="match status" value="1"/>
</dbReference>
<feature type="domain" description="AAA+ ATPase" evidence="5">
    <location>
        <begin position="351"/>
        <end position="492"/>
    </location>
</feature>
<dbReference type="CDD" id="cd18809">
    <property type="entry name" value="SF1_C_RecD"/>
    <property type="match status" value="1"/>
</dbReference>